<gene>
    <name evidence="2" type="ORF">SAMN05216215_1004160</name>
</gene>
<feature type="domain" description="PPM-type phosphatase" evidence="1">
    <location>
        <begin position="12"/>
        <end position="208"/>
    </location>
</feature>
<dbReference type="SUPFAM" id="SSF81606">
    <property type="entry name" value="PP2C-like"/>
    <property type="match status" value="1"/>
</dbReference>
<evidence type="ECO:0000313" key="2">
    <source>
        <dbReference type="EMBL" id="SDW61993.1"/>
    </source>
</evidence>
<proteinExistence type="predicted"/>
<dbReference type="STRING" id="418495.SAMN05216215_1004160"/>
<dbReference type="AlphaFoldDB" id="A0A1H2V106"/>
<dbReference type="Pfam" id="PF13672">
    <property type="entry name" value="PP2C_2"/>
    <property type="match status" value="1"/>
</dbReference>
<organism evidence="2 3">
    <name type="scientific">Saccharopolyspora shandongensis</name>
    <dbReference type="NCBI Taxonomy" id="418495"/>
    <lineage>
        <taxon>Bacteria</taxon>
        <taxon>Bacillati</taxon>
        <taxon>Actinomycetota</taxon>
        <taxon>Actinomycetes</taxon>
        <taxon>Pseudonocardiales</taxon>
        <taxon>Pseudonocardiaceae</taxon>
        <taxon>Saccharopolyspora</taxon>
    </lineage>
</organism>
<protein>
    <submittedName>
        <fullName evidence="2">Protein phosphatase 2C</fullName>
    </submittedName>
</protein>
<evidence type="ECO:0000259" key="1">
    <source>
        <dbReference type="Pfam" id="PF13672"/>
    </source>
</evidence>
<evidence type="ECO:0000313" key="3">
    <source>
        <dbReference type="Proteomes" id="UP000199529"/>
    </source>
</evidence>
<dbReference type="EMBL" id="FNOK01000004">
    <property type="protein sequence ID" value="SDW61993.1"/>
    <property type="molecule type" value="Genomic_DNA"/>
</dbReference>
<sequence length="256" mass="27603">MRATQATIATPGRPNEDYLVTGPDWAFVLDGATAPSGVDSGCVHDVPWLVRRLGGELAQRLAASDGTAVDLLADAIRATCAAHADTCDLHNPSSPSTTVTLLRVRGDDLEYLVLADSPIVLDVAGEARPIIDDRIDHLPGYTLEVVRDLRNQPGGFWVASTKPEAAHEAVHGVLPAAGVRRAVLLTDGASRYVDRFGLGDWTDLLDLVEQAGPMELLRRVRAAEAAETRRRRGKLHDDATAVFLRFSSSSRSPTRR</sequence>
<dbReference type="RefSeq" id="WP_093262124.1">
    <property type="nucleotide sequence ID" value="NZ_FNOK01000004.1"/>
</dbReference>
<dbReference type="InterPro" id="IPR001932">
    <property type="entry name" value="PPM-type_phosphatase-like_dom"/>
</dbReference>
<dbReference type="Gene3D" id="3.60.40.10">
    <property type="entry name" value="PPM-type phosphatase domain"/>
    <property type="match status" value="1"/>
</dbReference>
<keyword evidence="3" id="KW-1185">Reference proteome</keyword>
<dbReference type="OrthoDB" id="3190646at2"/>
<accession>A0A1H2V106</accession>
<name>A0A1H2V106_9PSEU</name>
<reference evidence="3" key="1">
    <citation type="submission" date="2016-10" db="EMBL/GenBank/DDBJ databases">
        <authorList>
            <person name="Varghese N."/>
            <person name="Submissions S."/>
        </authorList>
    </citation>
    <scope>NUCLEOTIDE SEQUENCE [LARGE SCALE GENOMIC DNA]</scope>
    <source>
        <strain evidence="3">CGMCC 4.3530</strain>
    </source>
</reference>
<dbReference type="InterPro" id="IPR036457">
    <property type="entry name" value="PPM-type-like_dom_sf"/>
</dbReference>
<dbReference type="Proteomes" id="UP000199529">
    <property type="component" value="Unassembled WGS sequence"/>
</dbReference>